<dbReference type="Proteomes" id="UP000000602">
    <property type="component" value="Chromosome"/>
</dbReference>
<evidence type="ECO:0000313" key="11">
    <source>
        <dbReference type="Proteomes" id="UP000000602"/>
    </source>
</evidence>
<dbReference type="GO" id="GO:0016887">
    <property type="term" value="F:ATP hydrolysis activity"/>
    <property type="evidence" value="ECO:0007669"/>
    <property type="project" value="InterPro"/>
</dbReference>
<sequence length="757" mass="83286">MIKNILKTDSPARQKASERGCAEIDPSFLQQDLPAGVLKQLLDRLDIPVQTGALTHACEQAQKEMTEASPSQRINFIFHALQIRGVQVAQLRWTRFDQRRLPAMLCHGGSWKLIERGQSGQLILTDEMGETCQCCEADLSDVFVLWLHVQQKRETGPSLKGNLAARLLLREMFKDRRWLVNVTISTIIINVLAITTSLFALQVYDRVVPTLAYATLYTLVAGMAIMVSLDWLLKTLRARILDSVSCAVDRSVSQQVFDHVMRLQLDIRPRSLGTLAAQVGGLDSVKQFFTSGVIFALIDMPFALMFIAFIAIIGGPIGWVYLLLLPVAATLGWITQKRLRRLMREQMIRSNERQGLLVDAIQGSESIRANNATWRFSEQWREITTSISRYNIQQKAISNLATVSTGSLSTIAYVTAIVVGVGQIEAGNLTMGALIACSILGGRVIAPVAQSVQYLAQWQNIAQALQMVNQVLILKTDRRPDQELLMPDERPATVELEGVRFCYPESPIQQLNIAKLSFKAGDRVALIGNVGSGKSTLLKVLAGLYAPAEGRVRLGNADLWEMDPHLVAEHIGYLPQSVHLFKGTLRSNLTLSGAVSDSHLLHIAHELGIDSIAAENPRSMELPISEGGEGLSGGQRQLVGLARVFLAQPTIWLLDEPTASLDSNSEQQVLAAIASHIKADDILILSTHRPALITQLTNRVVVMQRGEISADGPPEVVLPRLMGKRTNQAHGAREVQVRMPMPAAVYSGNNRGAYNVI</sequence>
<feature type="transmembrane region" description="Helical" evidence="7">
    <location>
        <begin position="210"/>
        <end position="233"/>
    </location>
</feature>
<accession>Q6ALD8</accession>
<evidence type="ECO:0000259" key="8">
    <source>
        <dbReference type="PROSITE" id="PS50893"/>
    </source>
</evidence>
<dbReference type="InterPro" id="IPR017871">
    <property type="entry name" value="ABC_transporter-like_CS"/>
</dbReference>
<dbReference type="KEGG" id="dps:DP2108"/>
<keyword evidence="5 7" id="KW-1133">Transmembrane helix</keyword>
<dbReference type="InterPro" id="IPR036640">
    <property type="entry name" value="ABC1_TM_sf"/>
</dbReference>
<dbReference type="OrthoDB" id="9772049at2"/>
<dbReference type="GO" id="GO:0034040">
    <property type="term" value="F:ATPase-coupled lipid transmembrane transporter activity"/>
    <property type="evidence" value="ECO:0007669"/>
    <property type="project" value="TreeGrafter"/>
</dbReference>
<evidence type="ECO:0000256" key="4">
    <source>
        <dbReference type="ARBA" id="ARBA00022840"/>
    </source>
</evidence>
<comment type="subcellular location">
    <subcellularLocation>
        <location evidence="1">Cell membrane</location>
        <topology evidence="1">Multi-pass membrane protein</topology>
    </subcellularLocation>
</comment>
<evidence type="ECO:0000256" key="7">
    <source>
        <dbReference type="SAM" id="Phobius"/>
    </source>
</evidence>
<evidence type="ECO:0000256" key="5">
    <source>
        <dbReference type="ARBA" id="ARBA00022989"/>
    </source>
</evidence>
<keyword evidence="6 7" id="KW-0472">Membrane</keyword>
<dbReference type="AlphaFoldDB" id="Q6ALD8"/>
<evidence type="ECO:0000256" key="3">
    <source>
        <dbReference type="ARBA" id="ARBA00022741"/>
    </source>
</evidence>
<dbReference type="GO" id="GO:0140359">
    <property type="term" value="F:ABC-type transporter activity"/>
    <property type="evidence" value="ECO:0007669"/>
    <property type="project" value="InterPro"/>
</dbReference>
<dbReference type="InterPro" id="IPR003593">
    <property type="entry name" value="AAA+_ATPase"/>
</dbReference>
<dbReference type="STRING" id="177439.DP2108"/>
<dbReference type="InterPro" id="IPR027417">
    <property type="entry name" value="P-loop_NTPase"/>
</dbReference>
<keyword evidence="2 7" id="KW-0812">Transmembrane</keyword>
<evidence type="ECO:0000313" key="10">
    <source>
        <dbReference type="EMBL" id="CAG36837.1"/>
    </source>
</evidence>
<feature type="transmembrane region" description="Helical" evidence="7">
    <location>
        <begin position="178"/>
        <end position="204"/>
    </location>
</feature>
<feature type="domain" description="ABC transmembrane type-1" evidence="9">
    <location>
        <begin position="182"/>
        <end position="460"/>
    </location>
</feature>
<organism evidence="10 11">
    <name type="scientific">Desulfotalea psychrophila (strain LSv54 / DSM 12343)</name>
    <dbReference type="NCBI Taxonomy" id="177439"/>
    <lineage>
        <taxon>Bacteria</taxon>
        <taxon>Pseudomonadati</taxon>
        <taxon>Thermodesulfobacteriota</taxon>
        <taxon>Desulfobulbia</taxon>
        <taxon>Desulfobulbales</taxon>
        <taxon>Desulfocapsaceae</taxon>
        <taxon>Desulfotalea</taxon>
    </lineage>
</organism>
<protein>
    <submittedName>
        <fullName evidence="10">Related to ATP-binding secretion protein</fullName>
    </submittedName>
</protein>
<evidence type="ECO:0000259" key="9">
    <source>
        <dbReference type="PROSITE" id="PS50929"/>
    </source>
</evidence>
<dbReference type="PANTHER" id="PTHR24221">
    <property type="entry name" value="ATP-BINDING CASSETTE SUB-FAMILY B"/>
    <property type="match status" value="1"/>
</dbReference>
<evidence type="ECO:0000256" key="6">
    <source>
        <dbReference type="ARBA" id="ARBA00023136"/>
    </source>
</evidence>
<dbReference type="PROSITE" id="PS50929">
    <property type="entry name" value="ABC_TM1F"/>
    <property type="match status" value="1"/>
</dbReference>
<gene>
    <name evidence="10" type="ordered locus">DP2108</name>
</gene>
<keyword evidence="3" id="KW-0547">Nucleotide-binding</keyword>
<dbReference type="InterPro" id="IPR003439">
    <property type="entry name" value="ABC_transporter-like_ATP-bd"/>
</dbReference>
<dbReference type="eggNOG" id="COG2274">
    <property type="taxonomic scope" value="Bacteria"/>
</dbReference>
<dbReference type="GO" id="GO:0005886">
    <property type="term" value="C:plasma membrane"/>
    <property type="evidence" value="ECO:0007669"/>
    <property type="project" value="UniProtKB-SubCell"/>
</dbReference>
<dbReference type="PROSITE" id="PS00211">
    <property type="entry name" value="ABC_TRANSPORTER_1"/>
    <property type="match status" value="1"/>
</dbReference>
<proteinExistence type="predicted"/>
<feature type="domain" description="ABC transporter" evidence="8">
    <location>
        <begin position="494"/>
        <end position="730"/>
    </location>
</feature>
<feature type="transmembrane region" description="Helical" evidence="7">
    <location>
        <begin position="293"/>
        <end position="313"/>
    </location>
</feature>
<name>Q6ALD8_DESPS</name>
<dbReference type="RefSeq" id="WP_011189349.1">
    <property type="nucleotide sequence ID" value="NC_006138.1"/>
</dbReference>
<dbReference type="HOGENOM" id="CLU_000604_95_6_7"/>
<evidence type="ECO:0000256" key="2">
    <source>
        <dbReference type="ARBA" id="ARBA00022692"/>
    </source>
</evidence>
<dbReference type="Pfam" id="PF00664">
    <property type="entry name" value="ABC_membrane"/>
    <property type="match status" value="1"/>
</dbReference>
<dbReference type="Gene3D" id="1.20.1560.10">
    <property type="entry name" value="ABC transporter type 1, transmembrane domain"/>
    <property type="match status" value="1"/>
</dbReference>
<feature type="transmembrane region" description="Helical" evidence="7">
    <location>
        <begin position="319"/>
        <end position="335"/>
    </location>
</feature>
<dbReference type="InterPro" id="IPR011527">
    <property type="entry name" value="ABC1_TM_dom"/>
</dbReference>
<dbReference type="PANTHER" id="PTHR24221:SF248">
    <property type="entry name" value="ABC TRANSPORTER TRANSMEMBRANE REGION"/>
    <property type="match status" value="1"/>
</dbReference>
<keyword evidence="11" id="KW-1185">Reference proteome</keyword>
<dbReference type="InterPro" id="IPR039421">
    <property type="entry name" value="Type_1_exporter"/>
</dbReference>
<dbReference type="PROSITE" id="PS50893">
    <property type="entry name" value="ABC_TRANSPORTER_2"/>
    <property type="match status" value="1"/>
</dbReference>
<dbReference type="Pfam" id="PF00005">
    <property type="entry name" value="ABC_tran"/>
    <property type="match status" value="1"/>
</dbReference>
<dbReference type="Gene3D" id="3.40.50.300">
    <property type="entry name" value="P-loop containing nucleotide triphosphate hydrolases"/>
    <property type="match status" value="1"/>
</dbReference>
<dbReference type="SUPFAM" id="SSF52540">
    <property type="entry name" value="P-loop containing nucleoside triphosphate hydrolases"/>
    <property type="match status" value="1"/>
</dbReference>
<dbReference type="GO" id="GO:0005524">
    <property type="term" value="F:ATP binding"/>
    <property type="evidence" value="ECO:0007669"/>
    <property type="project" value="UniProtKB-KW"/>
</dbReference>
<reference evidence="11" key="1">
    <citation type="journal article" date="2004" name="Environ. Microbiol.">
        <title>The genome of Desulfotalea psychrophila, a sulfate-reducing bacterium from permanently cold Arctic sediments.</title>
        <authorList>
            <person name="Rabus R."/>
            <person name="Ruepp A."/>
            <person name="Frickey T."/>
            <person name="Rattei T."/>
            <person name="Fartmann B."/>
            <person name="Stark M."/>
            <person name="Bauer M."/>
            <person name="Zibat A."/>
            <person name="Lombardot T."/>
            <person name="Becker I."/>
            <person name="Amann J."/>
            <person name="Gellner K."/>
            <person name="Teeling H."/>
            <person name="Leuschner W.D."/>
            <person name="Gloeckner F.-O."/>
            <person name="Lupas A.N."/>
            <person name="Amann R."/>
            <person name="Klenk H.-P."/>
        </authorList>
    </citation>
    <scope>NUCLEOTIDE SEQUENCE [LARGE SCALE GENOMIC DNA]</scope>
    <source>
        <strain evidence="11">DSM 12343 / LSv54</strain>
    </source>
</reference>
<dbReference type="SUPFAM" id="SSF90123">
    <property type="entry name" value="ABC transporter transmembrane region"/>
    <property type="match status" value="1"/>
</dbReference>
<keyword evidence="4 10" id="KW-0067">ATP-binding</keyword>
<evidence type="ECO:0000256" key="1">
    <source>
        <dbReference type="ARBA" id="ARBA00004651"/>
    </source>
</evidence>
<dbReference type="SMART" id="SM00382">
    <property type="entry name" value="AAA"/>
    <property type="match status" value="1"/>
</dbReference>
<dbReference type="EMBL" id="CR522870">
    <property type="protein sequence ID" value="CAG36837.1"/>
    <property type="molecule type" value="Genomic_DNA"/>
</dbReference>